<dbReference type="PANTHER" id="PTHR12442:SF5">
    <property type="entry name" value="DYNEIN AXONEMAL INTERMEDIATE CHAIN 3"/>
    <property type="match status" value="1"/>
</dbReference>
<evidence type="ECO:0000256" key="3">
    <source>
        <dbReference type="ARBA" id="ARBA00022574"/>
    </source>
</evidence>
<feature type="region of interest" description="Disordered" evidence="5">
    <location>
        <begin position="58"/>
        <end position="78"/>
    </location>
</feature>
<keyword evidence="4" id="KW-0677">Repeat</keyword>
<dbReference type="InterPro" id="IPR036322">
    <property type="entry name" value="WD40_repeat_dom_sf"/>
</dbReference>
<dbReference type="PANTHER" id="PTHR12442">
    <property type="entry name" value="DYNEIN INTERMEDIATE CHAIN"/>
    <property type="match status" value="1"/>
</dbReference>
<keyword evidence="2" id="KW-0963">Cytoplasm</keyword>
<dbReference type="GO" id="GO:0036159">
    <property type="term" value="P:inner dynein arm assembly"/>
    <property type="evidence" value="ECO:0007669"/>
    <property type="project" value="TreeGrafter"/>
</dbReference>
<evidence type="ECO:0000256" key="2">
    <source>
        <dbReference type="ARBA" id="ARBA00022490"/>
    </source>
</evidence>
<comment type="caution">
    <text evidence="6">The sequence shown here is derived from an EMBL/GenBank/DDBJ whole genome shotgun (WGS) entry which is preliminary data.</text>
</comment>
<dbReference type="InterPro" id="IPR015943">
    <property type="entry name" value="WD40/YVTN_repeat-like_dom_sf"/>
</dbReference>
<evidence type="ECO:0000313" key="7">
    <source>
        <dbReference type="Proteomes" id="UP000076858"/>
    </source>
</evidence>
<organism evidence="6 7">
    <name type="scientific">Daphnia magna</name>
    <dbReference type="NCBI Taxonomy" id="35525"/>
    <lineage>
        <taxon>Eukaryota</taxon>
        <taxon>Metazoa</taxon>
        <taxon>Ecdysozoa</taxon>
        <taxon>Arthropoda</taxon>
        <taxon>Crustacea</taxon>
        <taxon>Branchiopoda</taxon>
        <taxon>Diplostraca</taxon>
        <taxon>Cladocera</taxon>
        <taxon>Anomopoda</taxon>
        <taxon>Daphniidae</taxon>
        <taxon>Daphnia</taxon>
    </lineage>
</organism>
<dbReference type="GO" id="GO:0060294">
    <property type="term" value="P:cilium movement involved in cell motility"/>
    <property type="evidence" value="ECO:0007669"/>
    <property type="project" value="TreeGrafter"/>
</dbReference>
<evidence type="ECO:0000256" key="1">
    <source>
        <dbReference type="ARBA" id="ARBA00004496"/>
    </source>
</evidence>
<protein>
    <submittedName>
        <fullName evidence="6">WD repeat-containing protein</fullName>
    </submittedName>
</protein>
<proteinExistence type="predicted"/>
<name>A0A0P5UHX2_9CRUS</name>
<feature type="region of interest" description="Disordered" evidence="5">
    <location>
        <begin position="137"/>
        <end position="164"/>
    </location>
</feature>
<dbReference type="GO" id="GO:0045504">
    <property type="term" value="F:dynein heavy chain binding"/>
    <property type="evidence" value="ECO:0007669"/>
    <property type="project" value="TreeGrafter"/>
</dbReference>
<reference evidence="6 7" key="1">
    <citation type="submission" date="2016-03" db="EMBL/GenBank/DDBJ databases">
        <title>EvidentialGene: Evidence-directed Construction of Genes on Genomes.</title>
        <authorList>
            <person name="Gilbert D.G."/>
            <person name="Choi J.-H."/>
            <person name="Mockaitis K."/>
            <person name="Colbourne J."/>
            <person name="Pfrender M."/>
        </authorList>
    </citation>
    <scope>NUCLEOTIDE SEQUENCE [LARGE SCALE GENOMIC DNA]</scope>
    <source>
        <strain evidence="6 7">Xinb3</strain>
        <tissue evidence="6">Complete organism</tissue>
    </source>
</reference>
<dbReference type="EMBL" id="LRGB01000725">
    <property type="protein sequence ID" value="KZS16381.1"/>
    <property type="molecule type" value="Genomic_DNA"/>
</dbReference>
<dbReference type="SMART" id="SM00320">
    <property type="entry name" value="WD40"/>
    <property type="match status" value="4"/>
</dbReference>
<dbReference type="GO" id="GO:0045503">
    <property type="term" value="F:dynein light chain binding"/>
    <property type="evidence" value="ECO:0007669"/>
    <property type="project" value="TreeGrafter"/>
</dbReference>
<keyword evidence="7" id="KW-1185">Reference proteome</keyword>
<evidence type="ECO:0000313" key="6">
    <source>
        <dbReference type="EMBL" id="KZS16381.1"/>
    </source>
</evidence>
<dbReference type="InterPro" id="IPR001680">
    <property type="entry name" value="WD40_rpt"/>
</dbReference>
<dbReference type="AlphaFoldDB" id="A0A0P5UHX2"/>
<sequence length="652" mass="73201">MEEPTAPKSPLQVIVYTNCLPRECQFVTKDAANHAELTAEFPPVTVTDLLSHPIRRRTRGVQAAGGSKTGSSQTMLNYPRHATSQYEARQFNQQEIDHHLSSVGFQTFLSKASLRVERVLVENCLFNPFNDHVSKLVCSDDSRDPMKANDSPRKSPVKSQRWTARAPRRLMHQGELCEGKFVSSLHCHPTFPGIVAAGYASKIQMEHRQLFRDSSRNNGRHFAIIWKTSQLLEPTIILEAPDDILAIRFNNQHPYILAASCHSGMIVVWDVSSHAMLLKGPKNKWQQVRQKEATPIVVPVAATLENYPCTSRRIEWTTGSVEFSAKGPVGLTANRNIWQLYSCYDGFMTVWDARLIDENIKPTTIPIPRLPSRVRPAFKIFPIVKDKRRDVAITCFTMIDHSEKKAHSRLSELAVYPPICIAGTEEGEIFIMDWRNYCDMERGAACTANLCIAFHDGPVVDIIPAPHISNTVLSIGGRIWALWKSVELEGPVLELAPRPVTIQSAAWSPWQTSVVAIGLVDGLVEIWDIVISTSRPQRQMRISRSAITAIGFGRDEEGTYIAITDADGTGKITLLPFYTKSLCPGVRELTKVETFVDKEVRHRLSMAQMLQPSTATPAIPLPEPQLLYNSREAYFEDFKILEKKILKDVGEI</sequence>
<comment type="subcellular location">
    <subcellularLocation>
        <location evidence="1">Cytoplasm</location>
    </subcellularLocation>
</comment>
<dbReference type="Gene3D" id="2.130.10.10">
    <property type="entry name" value="YVTN repeat-like/Quinoprotein amine dehydrogenase"/>
    <property type="match status" value="2"/>
</dbReference>
<feature type="compositionally biased region" description="Basic and acidic residues" evidence="5">
    <location>
        <begin position="137"/>
        <end position="153"/>
    </location>
</feature>
<dbReference type="Proteomes" id="UP000076858">
    <property type="component" value="Unassembled WGS sequence"/>
</dbReference>
<dbReference type="InterPro" id="IPR050687">
    <property type="entry name" value="Dynein_IC"/>
</dbReference>
<keyword evidence="3" id="KW-0853">WD repeat</keyword>
<evidence type="ECO:0000256" key="4">
    <source>
        <dbReference type="ARBA" id="ARBA00022737"/>
    </source>
</evidence>
<dbReference type="OrthoDB" id="6619788at2759"/>
<dbReference type="GO" id="GO:0036156">
    <property type="term" value="C:inner dynein arm"/>
    <property type="evidence" value="ECO:0007669"/>
    <property type="project" value="TreeGrafter"/>
</dbReference>
<dbReference type="SUPFAM" id="SSF50978">
    <property type="entry name" value="WD40 repeat-like"/>
    <property type="match status" value="1"/>
</dbReference>
<gene>
    <name evidence="6" type="ORF">APZ42_018003</name>
</gene>
<evidence type="ECO:0000256" key="5">
    <source>
        <dbReference type="SAM" id="MobiDB-lite"/>
    </source>
</evidence>
<accession>A0A0P5UHX2</accession>
<dbReference type="STRING" id="35525.A0A0P5UHX2"/>
<feature type="compositionally biased region" description="Polar residues" evidence="5">
    <location>
        <begin position="69"/>
        <end position="78"/>
    </location>
</feature>